<sequence length="196" mass="22838">MAKLVTELNSASDRVQRCLSLEITYRTFEFGWVFYNIFPSFDDQPILNDAVLKNSADRGGTKPGSLHANEDEFCSLLPDMRRFLENGETVFWMPVEADVALEIKRWSFGDIEPFDPSRADQDQSNVELILDIDHYQFRDVTAYGGGMIKIVYLCSWTALRQFYRDLRAEFLTFRDANDITAYNVTRGFDRPEHDWF</sequence>
<accession>A0ABS9DWX8</accession>
<reference evidence="1 2" key="1">
    <citation type="submission" date="2022-01" db="EMBL/GenBank/DDBJ databases">
        <authorList>
            <person name="Won M."/>
            <person name="Kim S.-J."/>
            <person name="Kwon S.-W."/>
        </authorList>
    </citation>
    <scope>NUCLEOTIDE SEQUENCE [LARGE SCALE GENOMIC DNA]</scope>
    <source>
        <strain evidence="1 2">KCTC 23505</strain>
    </source>
</reference>
<dbReference type="RefSeq" id="WP_235704463.1">
    <property type="nucleotide sequence ID" value="NZ_JAKGBZ010000020.1"/>
</dbReference>
<evidence type="ECO:0000313" key="2">
    <source>
        <dbReference type="Proteomes" id="UP001521209"/>
    </source>
</evidence>
<organism evidence="1 2">
    <name type="scientific">Acidiphilium iwatense</name>
    <dbReference type="NCBI Taxonomy" id="768198"/>
    <lineage>
        <taxon>Bacteria</taxon>
        <taxon>Pseudomonadati</taxon>
        <taxon>Pseudomonadota</taxon>
        <taxon>Alphaproteobacteria</taxon>
        <taxon>Acetobacterales</taxon>
        <taxon>Acidocellaceae</taxon>
        <taxon>Acidiphilium</taxon>
    </lineage>
</organism>
<keyword evidence="2" id="KW-1185">Reference proteome</keyword>
<proteinExistence type="predicted"/>
<protein>
    <submittedName>
        <fullName evidence="1">Uncharacterized protein</fullName>
    </submittedName>
</protein>
<gene>
    <name evidence="1" type="ORF">L2A60_11170</name>
</gene>
<name>A0ABS9DWX8_9PROT</name>
<comment type="caution">
    <text evidence="1">The sequence shown here is derived from an EMBL/GenBank/DDBJ whole genome shotgun (WGS) entry which is preliminary data.</text>
</comment>
<dbReference type="EMBL" id="JAKGBZ010000020">
    <property type="protein sequence ID" value="MCF3947235.1"/>
    <property type="molecule type" value="Genomic_DNA"/>
</dbReference>
<dbReference type="Proteomes" id="UP001521209">
    <property type="component" value="Unassembled WGS sequence"/>
</dbReference>
<evidence type="ECO:0000313" key="1">
    <source>
        <dbReference type="EMBL" id="MCF3947235.1"/>
    </source>
</evidence>